<dbReference type="PANTHER" id="PTHR43280:SF34">
    <property type="entry name" value="ARAC-FAMILY TRANSCRIPTIONAL REGULATOR"/>
    <property type="match status" value="1"/>
</dbReference>
<keyword evidence="6" id="KW-1185">Reference proteome</keyword>
<dbReference type="RefSeq" id="WP_212951237.1">
    <property type="nucleotide sequence ID" value="NZ_BORW01000021.1"/>
</dbReference>
<dbReference type="PROSITE" id="PS00041">
    <property type="entry name" value="HTH_ARAC_FAMILY_1"/>
    <property type="match status" value="1"/>
</dbReference>
<dbReference type="SUPFAM" id="SSF51215">
    <property type="entry name" value="Regulatory protein AraC"/>
    <property type="match status" value="1"/>
</dbReference>
<sequence>MKIHNAIRWQDNAYLFEFQGVHTEPVEYFHAHEGLEILYVLEGAGKYVINNRMFPLKPSTLVVVKPFQIHEIKVQVPPAYIRTLLKIKSSVIERFIHALPNLASAFHSFLEHKRACQVFYLLPDHASDLEGRFMQLKETLAVVPPSFRVEAVTLFSFQFFEYFVSRIYMAGPSVSLQEGGIPGPEELVGLIAKWIDKRYNLPFTLNDMAAELHFSANYLSRTFKERMGISITAFTNDKRLEEARMLLAVPSLTIEEICRMTGFNYPSYFISLFKTKYGETPHRYRMRMKK</sequence>
<gene>
    <name evidence="5" type="ORF">J21TS3_35420</name>
</gene>
<dbReference type="InterPro" id="IPR018062">
    <property type="entry name" value="HTH_AraC-typ_CS"/>
</dbReference>
<dbReference type="SUPFAM" id="SSF46689">
    <property type="entry name" value="Homeodomain-like"/>
    <property type="match status" value="2"/>
</dbReference>
<evidence type="ECO:0000313" key="5">
    <source>
        <dbReference type="EMBL" id="GIO68721.1"/>
    </source>
</evidence>
<dbReference type="SMART" id="SM00342">
    <property type="entry name" value="HTH_ARAC"/>
    <property type="match status" value="1"/>
</dbReference>
<evidence type="ECO:0000256" key="1">
    <source>
        <dbReference type="ARBA" id="ARBA00023015"/>
    </source>
</evidence>
<dbReference type="EMBL" id="BORW01000021">
    <property type="protein sequence ID" value="GIO68721.1"/>
    <property type="molecule type" value="Genomic_DNA"/>
</dbReference>
<keyword evidence="2" id="KW-0238">DNA-binding</keyword>
<dbReference type="Pfam" id="PF12833">
    <property type="entry name" value="HTH_18"/>
    <property type="match status" value="1"/>
</dbReference>
<comment type="caution">
    <text evidence="5">The sequence shown here is derived from an EMBL/GenBank/DDBJ whole genome shotgun (WGS) entry which is preliminary data.</text>
</comment>
<dbReference type="Gene3D" id="1.10.10.60">
    <property type="entry name" value="Homeodomain-like"/>
    <property type="match status" value="2"/>
</dbReference>
<feature type="domain" description="HTH araC/xylS-type" evidence="4">
    <location>
        <begin position="189"/>
        <end position="287"/>
    </location>
</feature>
<dbReference type="InterPro" id="IPR018060">
    <property type="entry name" value="HTH_AraC"/>
</dbReference>
<evidence type="ECO:0000256" key="2">
    <source>
        <dbReference type="ARBA" id="ARBA00023125"/>
    </source>
</evidence>
<proteinExistence type="predicted"/>
<dbReference type="Proteomes" id="UP000680638">
    <property type="component" value="Unassembled WGS sequence"/>
</dbReference>
<dbReference type="InterPro" id="IPR037923">
    <property type="entry name" value="HTH-like"/>
</dbReference>
<dbReference type="InterPro" id="IPR020449">
    <property type="entry name" value="Tscrpt_reg_AraC-type_HTH"/>
</dbReference>
<dbReference type="Gene3D" id="2.60.120.10">
    <property type="entry name" value="Jelly Rolls"/>
    <property type="match status" value="1"/>
</dbReference>
<dbReference type="PROSITE" id="PS01124">
    <property type="entry name" value="HTH_ARAC_FAMILY_2"/>
    <property type="match status" value="1"/>
</dbReference>
<dbReference type="InterPro" id="IPR009057">
    <property type="entry name" value="Homeodomain-like_sf"/>
</dbReference>
<dbReference type="PRINTS" id="PR00032">
    <property type="entry name" value="HTHARAC"/>
</dbReference>
<protein>
    <submittedName>
        <fullName evidence="5">AraC family transcriptional regulator</fullName>
    </submittedName>
</protein>
<reference evidence="5 6" key="1">
    <citation type="submission" date="2021-03" db="EMBL/GenBank/DDBJ databases">
        <title>Antimicrobial resistance genes in bacteria isolated from Japanese honey, and their potential for conferring macrolide and lincosamide resistance in the American foulbrood pathogen Paenibacillus larvae.</title>
        <authorList>
            <person name="Okamoto M."/>
            <person name="Kumagai M."/>
            <person name="Kanamori H."/>
            <person name="Takamatsu D."/>
        </authorList>
    </citation>
    <scope>NUCLEOTIDE SEQUENCE [LARGE SCALE GENOMIC DNA]</scope>
    <source>
        <strain evidence="5 6">J21TS3</strain>
    </source>
</reference>
<evidence type="ECO:0000256" key="3">
    <source>
        <dbReference type="ARBA" id="ARBA00023163"/>
    </source>
</evidence>
<dbReference type="InterPro" id="IPR014710">
    <property type="entry name" value="RmlC-like_jellyroll"/>
</dbReference>
<dbReference type="PANTHER" id="PTHR43280">
    <property type="entry name" value="ARAC-FAMILY TRANSCRIPTIONAL REGULATOR"/>
    <property type="match status" value="1"/>
</dbReference>
<dbReference type="Pfam" id="PF02311">
    <property type="entry name" value="AraC_binding"/>
    <property type="match status" value="1"/>
</dbReference>
<keyword evidence="1" id="KW-0805">Transcription regulation</keyword>
<evidence type="ECO:0000259" key="4">
    <source>
        <dbReference type="PROSITE" id="PS01124"/>
    </source>
</evidence>
<evidence type="ECO:0000313" key="6">
    <source>
        <dbReference type="Proteomes" id="UP000680638"/>
    </source>
</evidence>
<dbReference type="InterPro" id="IPR003313">
    <property type="entry name" value="AraC-bd"/>
</dbReference>
<name>A0ABQ4LZL1_9BACL</name>
<keyword evidence="3" id="KW-0804">Transcription</keyword>
<organism evidence="5 6">
    <name type="scientific">Paenibacillus cookii</name>
    <dbReference type="NCBI Taxonomy" id="157839"/>
    <lineage>
        <taxon>Bacteria</taxon>
        <taxon>Bacillati</taxon>
        <taxon>Bacillota</taxon>
        <taxon>Bacilli</taxon>
        <taxon>Bacillales</taxon>
        <taxon>Paenibacillaceae</taxon>
        <taxon>Paenibacillus</taxon>
    </lineage>
</organism>
<accession>A0ABQ4LZL1</accession>